<protein>
    <submittedName>
        <fullName evidence="1">Uncharacterized protein</fullName>
    </submittedName>
</protein>
<dbReference type="Proteomes" id="UP001060085">
    <property type="component" value="Linkage Group LG04"/>
</dbReference>
<comment type="caution">
    <text evidence="1">The sequence shown here is derived from an EMBL/GenBank/DDBJ whole genome shotgun (WGS) entry which is preliminary data.</text>
</comment>
<dbReference type="EMBL" id="CM044704">
    <property type="protein sequence ID" value="KAI5666213.1"/>
    <property type="molecule type" value="Genomic_DNA"/>
</dbReference>
<sequence>MEAVEQFWSPPRPITSEKFNHCLTSTCLQLHPWSRQTLGGFQKLLPEKLKELETLQQQRGLPNYSSMRELAAKSDPIDRENSSTSTISLFWTRLWGLHIAPKVKVFLWRLYDNILPTRKNLSQKVASISPCCAICPEAEEDLLHTFFRCRIKQKSADGAGIAGLIRDHLGKVRLLFTVALAHLYSPKHAETIAIWEGLRQGRRFGYTNCTLENDCKGVIDQLLARSGTLVSLGHIHQ</sequence>
<gene>
    <name evidence="1" type="ORF">M9H77_16066</name>
</gene>
<keyword evidence="2" id="KW-1185">Reference proteome</keyword>
<reference evidence="2" key="1">
    <citation type="journal article" date="2023" name="Nat. Plants">
        <title>Single-cell RNA sequencing provides a high-resolution roadmap for understanding the multicellular compartmentation of specialized metabolism.</title>
        <authorList>
            <person name="Sun S."/>
            <person name="Shen X."/>
            <person name="Li Y."/>
            <person name="Li Y."/>
            <person name="Wang S."/>
            <person name="Li R."/>
            <person name="Zhang H."/>
            <person name="Shen G."/>
            <person name="Guo B."/>
            <person name="Wei J."/>
            <person name="Xu J."/>
            <person name="St-Pierre B."/>
            <person name="Chen S."/>
            <person name="Sun C."/>
        </authorList>
    </citation>
    <scope>NUCLEOTIDE SEQUENCE [LARGE SCALE GENOMIC DNA]</scope>
</reference>
<name>A0ACC0B0X9_CATRO</name>
<organism evidence="1 2">
    <name type="scientific">Catharanthus roseus</name>
    <name type="common">Madagascar periwinkle</name>
    <name type="synonym">Vinca rosea</name>
    <dbReference type="NCBI Taxonomy" id="4058"/>
    <lineage>
        <taxon>Eukaryota</taxon>
        <taxon>Viridiplantae</taxon>
        <taxon>Streptophyta</taxon>
        <taxon>Embryophyta</taxon>
        <taxon>Tracheophyta</taxon>
        <taxon>Spermatophyta</taxon>
        <taxon>Magnoliopsida</taxon>
        <taxon>eudicotyledons</taxon>
        <taxon>Gunneridae</taxon>
        <taxon>Pentapetalae</taxon>
        <taxon>asterids</taxon>
        <taxon>lamiids</taxon>
        <taxon>Gentianales</taxon>
        <taxon>Apocynaceae</taxon>
        <taxon>Rauvolfioideae</taxon>
        <taxon>Vinceae</taxon>
        <taxon>Catharanthinae</taxon>
        <taxon>Catharanthus</taxon>
    </lineage>
</organism>
<evidence type="ECO:0000313" key="2">
    <source>
        <dbReference type="Proteomes" id="UP001060085"/>
    </source>
</evidence>
<evidence type="ECO:0000313" key="1">
    <source>
        <dbReference type="EMBL" id="KAI5666213.1"/>
    </source>
</evidence>
<proteinExistence type="predicted"/>
<accession>A0ACC0B0X9</accession>